<feature type="transmembrane region" description="Helical" evidence="1">
    <location>
        <begin position="350"/>
        <end position="372"/>
    </location>
</feature>
<keyword evidence="1" id="KW-0812">Transmembrane</keyword>
<comment type="caution">
    <text evidence="2">The sequence shown here is derived from an EMBL/GenBank/DDBJ whole genome shotgun (WGS) entry which is preliminary data.</text>
</comment>
<keyword evidence="1" id="KW-1133">Transmembrane helix</keyword>
<dbReference type="KEGG" id="beq:BEWA_039730"/>
<accession>L1LFB0</accession>
<dbReference type="EMBL" id="ACOU01000002">
    <property type="protein sequence ID" value="EKX73935.1"/>
    <property type="molecule type" value="Genomic_DNA"/>
</dbReference>
<dbReference type="VEuPathDB" id="PiroplasmaDB:BEWA_039730"/>
<evidence type="ECO:0000256" key="1">
    <source>
        <dbReference type="SAM" id="Phobius"/>
    </source>
</evidence>
<sequence length="410" mass="46956">MYVVERGEVKVEVEHHDDPEPGVPQNDNQDMKIYGNVLTGETGELISYDEVDRHKMIYTIDISNTKIGSYASGCDDKDVKVDIHHISPFCVVYKYFTNVDHIYKFADGKSTPVGLPLTKNMELISVCFYPDEFGVPLLVQMSVRRNIWYIRNGQNSRWERVFDPRERPSNNRDDIRIRKLLERAFTPANILDASAFGEYRHLEIHPAFVVEISRVFTSTYYAFTHKKKEGGLFKVTELVYKGSALKGIPPSDDLKSVSLYFIGRTPLESALLLVEMISHNDKCTYFHRKNAAQTWSPAFPASLTEKLGETRITNQLDSLKEKRFNGIEKYFTHYIDVDPSEIRSDSFKSLLIGIFTGIAVALIFYELSAVLYSPRTSLIRGFARLVSRCIGRIFPSIVRSRKGYKKVSIE</sequence>
<evidence type="ECO:0000313" key="3">
    <source>
        <dbReference type="Proteomes" id="UP000031512"/>
    </source>
</evidence>
<gene>
    <name evidence="2" type="ORF">BEWA_039730</name>
</gene>
<proteinExistence type="predicted"/>
<dbReference type="RefSeq" id="XP_004833387.1">
    <property type="nucleotide sequence ID" value="XM_004833330.1"/>
</dbReference>
<dbReference type="GeneID" id="15807383"/>
<keyword evidence="1" id="KW-0472">Membrane</keyword>
<dbReference type="AlphaFoldDB" id="L1LFB0"/>
<name>L1LFB0_THEEQ</name>
<keyword evidence="3" id="KW-1185">Reference proteome</keyword>
<dbReference type="Proteomes" id="UP000031512">
    <property type="component" value="Unassembled WGS sequence"/>
</dbReference>
<evidence type="ECO:0000313" key="2">
    <source>
        <dbReference type="EMBL" id="EKX73935.1"/>
    </source>
</evidence>
<organism evidence="2 3">
    <name type="scientific">Theileria equi strain WA</name>
    <dbReference type="NCBI Taxonomy" id="1537102"/>
    <lineage>
        <taxon>Eukaryota</taxon>
        <taxon>Sar</taxon>
        <taxon>Alveolata</taxon>
        <taxon>Apicomplexa</taxon>
        <taxon>Aconoidasida</taxon>
        <taxon>Piroplasmida</taxon>
        <taxon>Theileriidae</taxon>
        <taxon>Theileria</taxon>
    </lineage>
</organism>
<reference evidence="2 3" key="1">
    <citation type="journal article" date="2012" name="BMC Genomics">
        <title>Comparative genomic analysis and phylogenetic position of Theileria equi.</title>
        <authorList>
            <person name="Kappmeyer L.S."/>
            <person name="Thiagarajan M."/>
            <person name="Herndon D.R."/>
            <person name="Ramsay J.D."/>
            <person name="Caler E."/>
            <person name="Djikeng A."/>
            <person name="Gillespie J.J."/>
            <person name="Lau A.O."/>
            <person name="Roalson E.H."/>
            <person name="Silva J.C."/>
            <person name="Silva M.G."/>
            <person name="Suarez C.E."/>
            <person name="Ueti M.W."/>
            <person name="Nene V.M."/>
            <person name="Mealey R.H."/>
            <person name="Knowles D.P."/>
            <person name="Brayton K.A."/>
        </authorList>
    </citation>
    <scope>NUCLEOTIDE SEQUENCE [LARGE SCALE GENOMIC DNA]</scope>
    <source>
        <strain evidence="2 3">WA</strain>
    </source>
</reference>
<protein>
    <submittedName>
        <fullName evidence="2">Uncharacterized protein</fullName>
    </submittedName>
</protein>